<dbReference type="EMBL" id="AMRI01000022">
    <property type="protein sequence ID" value="EKE69908.1"/>
    <property type="molecule type" value="Genomic_DNA"/>
</dbReference>
<proteinExistence type="predicted"/>
<keyword evidence="2" id="KW-1185">Reference proteome</keyword>
<comment type="caution">
    <text evidence="1">The sequence shown here is derived from an EMBL/GenBank/DDBJ whole genome shotgun (WGS) entry which is preliminary data.</text>
</comment>
<dbReference type="Proteomes" id="UP000006755">
    <property type="component" value="Unassembled WGS sequence"/>
</dbReference>
<reference evidence="1 2" key="1">
    <citation type="journal article" date="2012" name="J. Bacteriol.">
        <title>Genome Sequence of Gallaecimonas xiamenensis Type Strain 3-C-1.</title>
        <authorList>
            <person name="Lai Q."/>
            <person name="Wang L."/>
            <person name="Wang W."/>
            <person name="Shao Z."/>
        </authorList>
    </citation>
    <scope>NUCLEOTIDE SEQUENCE [LARGE SCALE GENOMIC DNA]</scope>
    <source>
        <strain evidence="1 2">3-C-1</strain>
    </source>
</reference>
<gene>
    <name evidence="1" type="ORF">B3C1_14510</name>
</gene>
<accession>K2J4A3</accession>
<organism evidence="1 2">
    <name type="scientific">Gallaecimonas xiamenensis 3-C-1</name>
    <dbReference type="NCBI Taxonomy" id="745411"/>
    <lineage>
        <taxon>Bacteria</taxon>
        <taxon>Pseudomonadati</taxon>
        <taxon>Pseudomonadota</taxon>
        <taxon>Gammaproteobacteria</taxon>
        <taxon>Enterobacterales</taxon>
        <taxon>Gallaecimonadaceae</taxon>
        <taxon>Gallaecimonas</taxon>
    </lineage>
</organism>
<evidence type="ECO:0000313" key="1">
    <source>
        <dbReference type="EMBL" id="EKE69908.1"/>
    </source>
</evidence>
<dbReference type="AlphaFoldDB" id="K2J4A3"/>
<sequence>MATASAAQVRQGVHTRGIDEWRRYQQPLLAWAKAAGISAPK</sequence>
<protein>
    <submittedName>
        <fullName evidence="1">Uncharacterized protein</fullName>
    </submittedName>
</protein>
<evidence type="ECO:0000313" key="2">
    <source>
        <dbReference type="Proteomes" id="UP000006755"/>
    </source>
</evidence>
<name>K2J4A3_9GAMM</name>